<evidence type="ECO:0000256" key="2">
    <source>
        <dbReference type="ARBA" id="ARBA00021483"/>
    </source>
</evidence>
<dbReference type="InterPro" id="IPR039315">
    <property type="entry name" value="CheW"/>
</dbReference>
<dbReference type="EMBL" id="MTJN01000002">
    <property type="protein sequence ID" value="OOV08919.1"/>
    <property type="molecule type" value="Genomic_DNA"/>
</dbReference>
<proteinExistence type="predicted"/>
<dbReference type="Proteomes" id="UP000190750">
    <property type="component" value="Unassembled WGS sequence"/>
</dbReference>
<evidence type="ECO:0000313" key="5">
    <source>
        <dbReference type="EMBL" id="OOV08919.1"/>
    </source>
</evidence>
<dbReference type="SUPFAM" id="SSF50341">
    <property type="entry name" value="CheW-like"/>
    <property type="match status" value="1"/>
</dbReference>
<keyword evidence="6" id="KW-1185">Reference proteome</keyword>
<reference evidence="5 6" key="1">
    <citation type="submission" date="2017-01" db="EMBL/GenBank/DDBJ databases">
        <title>Genome sequencing of Rhodoferax fermentans JCM 7819.</title>
        <authorList>
            <person name="Kim Y.J."/>
            <person name="Farh M.E.-A."/>
            <person name="Yang D.-C."/>
        </authorList>
    </citation>
    <scope>NUCLEOTIDE SEQUENCE [LARGE SCALE GENOMIC DNA]</scope>
    <source>
        <strain evidence="5 6">JCM 7819</strain>
    </source>
</reference>
<dbReference type="SMART" id="SM00260">
    <property type="entry name" value="CheW"/>
    <property type="match status" value="1"/>
</dbReference>
<evidence type="ECO:0000256" key="3">
    <source>
        <dbReference type="ARBA" id="ARBA00022490"/>
    </source>
</evidence>
<comment type="caution">
    <text evidence="5">The sequence shown here is derived from an EMBL/GenBank/DDBJ whole genome shotgun (WGS) entry which is preliminary data.</text>
</comment>
<dbReference type="GO" id="GO:0006935">
    <property type="term" value="P:chemotaxis"/>
    <property type="evidence" value="ECO:0007669"/>
    <property type="project" value="InterPro"/>
</dbReference>
<comment type="subcellular location">
    <subcellularLocation>
        <location evidence="1">Cytoplasm</location>
    </subcellularLocation>
</comment>
<dbReference type="InterPro" id="IPR036061">
    <property type="entry name" value="CheW-like_dom_sf"/>
</dbReference>
<dbReference type="InterPro" id="IPR002545">
    <property type="entry name" value="CheW-lke_dom"/>
</dbReference>
<name>A0A1T1AXR7_RHOFE</name>
<evidence type="ECO:0000259" key="4">
    <source>
        <dbReference type="PROSITE" id="PS50851"/>
    </source>
</evidence>
<dbReference type="GO" id="GO:0005829">
    <property type="term" value="C:cytosol"/>
    <property type="evidence" value="ECO:0007669"/>
    <property type="project" value="TreeGrafter"/>
</dbReference>
<dbReference type="Gene3D" id="2.40.50.180">
    <property type="entry name" value="CheA-289, Domain 4"/>
    <property type="match status" value="1"/>
</dbReference>
<dbReference type="Pfam" id="PF01584">
    <property type="entry name" value="CheW"/>
    <property type="match status" value="1"/>
</dbReference>
<dbReference type="Gene3D" id="2.30.30.40">
    <property type="entry name" value="SH3 Domains"/>
    <property type="match status" value="1"/>
</dbReference>
<evidence type="ECO:0000256" key="1">
    <source>
        <dbReference type="ARBA" id="ARBA00004496"/>
    </source>
</evidence>
<dbReference type="STRING" id="28066.RF819_05600"/>
<evidence type="ECO:0000313" key="6">
    <source>
        <dbReference type="Proteomes" id="UP000190750"/>
    </source>
</evidence>
<dbReference type="PANTHER" id="PTHR22617">
    <property type="entry name" value="CHEMOTAXIS SENSOR HISTIDINE KINASE-RELATED"/>
    <property type="match status" value="1"/>
</dbReference>
<dbReference type="AlphaFoldDB" id="A0A1T1AXR7"/>
<protein>
    <recommendedName>
        <fullName evidence="2">Chemotaxis protein CheW</fullName>
    </recommendedName>
</protein>
<dbReference type="PROSITE" id="PS50851">
    <property type="entry name" value="CHEW"/>
    <property type="match status" value="1"/>
</dbReference>
<sequence>MNNTGSASPTPSTTPPREYLSFQLGSVEYGIDILKVQEIRGFETSTRMFNAPPYVLGVLNMRGVIVPILDMRLKFEMAEVAYNSQTVTIVLNVANRVVGMVVDAVQDVVAIQAADVKPAPDFNGAVNTQHIIGIATVEQTEQQRMLVLLDIEKLMSSADMGLVADANV</sequence>
<keyword evidence="3" id="KW-0963">Cytoplasm</keyword>
<gene>
    <name evidence="5" type="ORF">RF819_05600</name>
</gene>
<feature type="domain" description="CheW-like" evidence="4">
    <location>
        <begin position="16"/>
        <end position="160"/>
    </location>
</feature>
<dbReference type="GO" id="GO:0007165">
    <property type="term" value="P:signal transduction"/>
    <property type="evidence" value="ECO:0007669"/>
    <property type="project" value="InterPro"/>
</dbReference>
<dbReference type="PANTHER" id="PTHR22617:SF45">
    <property type="entry name" value="CHEMOTAXIS PROTEIN CHEW"/>
    <property type="match status" value="1"/>
</dbReference>
<organism evidence="5 6">
    <name type="scientific">Rhodoferax fermentans</name>
    <dbReference type="NCBI Taxonomy" id="28066"/>
    <lineage>
        <taxon>Bacteria</taxon>
        <taxon>Pseudomonadati</taxon>
        <taxon>Pseudomonadota</taxon>
        <taxon>Betaproteobacteria</taxon>
        <taxon>Burkholderiales</taxon>
        <taxon>Comamonadaceae</taxon>
        <taxon>Rhodoferax</taxon>
    </lineage>
</organism>
<accession>A0A1T1AXR7</accession>